<organism evidence="1 2">
    <name type="scientific">Mucilaginibacter agri</name>
    <dbReference type="NCBI Taxonomy" id="2695265"/>
    <lineage>
        <taxon>Bacteria</taxon>
        <taxon>Pseudomonadati</taxon>
        <taxon>Bacteroidota</taxon>
        <taxon>Sphingobacteriia</taxon>
        <taxon>Sphingobacteriales</taxon>
        <taxon>Sphingobacteriaceae</taxon>
        <taxon>Mucilaginibacter</taxon>
    </lineage>
</organism>
<sequence>MTTQIFCKNSDRAKKVRESGTINGIDYLEVATVNQQTLKIYFLSKLPGQLGGVPANPALTQSNVFIEGGVRIKNINVLSVSTNNNVLTVMVDKAGDFSTYTLKIGSSSTNSDTPPDGFDVQLSSIDFSFKINCPNEFDCTTETVCAPPVAEAPEINYLSKDYGSFIRLMQDRLSTLLPDWKERNAADLQVALIELLAYVGDYLSYYQDAVATEAYMETARRRVSLKRHARLLDYSVHDGCNARVWVHVEIEESGNAENIKLDEGTVLLTNDVLGKTAITADERDKLINEQDAVVFETMHSIVLHSAHNTVPFYTWEDNDCCLPKGSTTATLLNEPALFFVKGDVLIFEELYSPKTGLKADADTTHRHVVRLKTVTPANDKLTGKDVLQIEWDEQDALPFSLCISSDIENEDQVIDVHAKSVAHGNVVLADHGMTVKKKSLVPPSYTDDAKYYPQLPAKNITDAVTYNYDLEKSNAASVSIAQDPHLALASVSLSSEQETWYAQHDLLGSDRFATEFVVETEQDGTAYLRFGDDILGKKPVSGFSPDVTYRTGNGSAGNVGQDTINSIEWSIGGITSVRNPLPASGGVDGESMEKIRLYAPQAFRTQERAVTADDYVEKTQLHPEVQKAAAKFYWTGSWYTVYIIIDRKGGEDIDDAFKEEIIQHLEQYRMAGYDLEIKQPLFISLDIILNVCVKPGYFQANVKQKLISVFSSQDLADGSRGFFHPDNFTFGQPVYLSAIYQKAMSVEGVASVEIKKFNRWGKKANSEIQDGLLNVSELEIIRADSSPDFPENGKIDFIMLGGL</sequence>
<comment type="caution">
    <text evidence="1">The sequence shown here is derived from an EMBL/GenBank/DDBJ whole genome shotgun (WGS) entry which is preliminary data.</text>
</comment>
<dbReference type="Gene3D" id="3.30.300.200">
    <property type="match status" value="1"/>
</dbReference>
<evidence type="ECO:0000313" key="2">
    <source>
        <dbReference type="Proteomes" id="UP000638732"/>
    </source>
</evidence>
<evidence type="ECO:0000313" key="1">
    <source>
        <dbReference type="EMBL" id="NCD71696.1"/>
    </source>
</evidence>
<dbReference type="EMBL" id="WWEO01000045">
    <property type="protein sequence ID" value="NCD71696.1"/>
    <property type="molecule type" value="Genomic_DNA"/>
</dbReference>
<reference evidence="1" key="1">
    <citation type="submission" date="2020-01" db="EMBL/GenBank/DDBJ databases">
        <authorList>
            <person name="Seo Y.L."/>
        </authorList>
    </citation>
    <scope>NUCLEOTIDE SEQUENCE</scope>
    <source>
        <strain evidence="1">R11</strain>
    </source>
</reference>
<dbReference type="AlphaFoldDB" id="A0A966DVP8"/>
<dbReference type="RefSeq" id="WP_166587679.1">
    <property type="nucleotide sequence ID" value="NZ_WWEO01000045.1"/>
</dbReference>
<protein>
    <submittedName>
        <fullName evidence="1">Baseplate assembly protein</fullName>
    </submittedName>
</protein>
<accession>A0A966DVP8</accession>
<proteinExistence type="predicted"/>
<gene>
    <name evidence="1" type="ORF">GSY63_20185</name>
</gene>
<dbReference type="Proteomes" id="UP000638732">
    <property type="component" value="Unassembled WGS sequence"/>
</dbReference>
<reference evidence="1" key="2">
    <citation type="submission" date="2020-10" db="EMBL/GenBank/DDBJ databases">
        <title>Mucilaginibacter sp. nov., isolated from soil.</title>
        <authorList>
            <person name="Jeon C.O."/>
        </authorList>
    </citation>
    <scope>NUCLEOTIDE SEQUENCE</scope>
    <source>
        <strain evidence="1">R11</strain>
    </source>
</reference>
<name>A0A966DVP8_9SPHI</name>
<keyword evidence="2" id="KW-1185">Reference proteome</keyword>
<dbReference type="NCBIfam" id="TIGR02243">
    <property type="entry name" value="putative baseplate assembly protein"/>
    <property type="match status" value="1"/>
</dbReference>
<dbReference type="InterPro" id="IPR011749">
    <property type="entry name" value="CHP02243"/>
</dbReference>